<keyword evidence="1" id="KW-0472">Membrane</keyword>
<keyword evidence="3" id="KW-1185">Reference proteome</keyword>
<protein>
    <recommendedName>
        <fullName evidence="4">VWA domain-containing protein</fullName>
    </recommendedName>
</protein>
<dbReference type="PANTHER" id="PTHR37947:SF1">
    <property type="entry name" value="BLL2462 PROTEIN"/>
    <property type="match status" value="1"/>
</dbReference>
<evidence type="ECO:0000313" key="2">
    <source>
        <dbReference type="EMBL" id="AVR46193.1"/>
    </source>
</evidence>
<dbReference type="AlphaFoldDB" id="A0A2R3Z7E7"/>
<dbReference type="EMBL" id="CP028136">
    <property type="protein sequence ID" value="AVR46193.1"/>
    <property type="molecule type" value="Genomic_DNA"/>
</dbReference>
<accession>A0A2R3Z7E7</accession>
<name>A0A2R3Z7E7_9FLAO</name>
<keyword evidence="1" id="KW-0812">Transmembrane</keyword>
<evidence type="ECO:0008006" key="4">
    <source>
        <dbReference type="Google" id="ProtNLM"/>
    </source>
</evidence>
<reference evidence="3" key="1">
    <citation type="submission" date="2018-03" db="EMBL/GenBank/DDBJ databases">
        <title>Gramella fulva sp. nov., isolated from a dry surface of tidal flat.</title>
        <authorList>
            <person name="Hwang S.H."/>
            <person name="Hwang W.M."/>
            <person name="Kang K."/>
            <person name="Ahn T.-Y."/>
        </authorList>
    </citation>
    <scope>NUCLEOTIDE SEQUENCE [LARGE SCALE GENOMIC DNA]</scope>
    <source>
        <strain evidence="3">SH35</strain>
    </source>
</reference>
<dbReference type="KEGG" id="grs:C7S20_13510"/>
<dbReference type="PANTHER" id="PTHR37947">
    <property type="entry name" value="BLL2462 PROTEIN"/>
    <property type="match status" value="1"/>
</dbReference>
<feature type="transmembrane region" description="Helical" evidence="1">
    <location>
        <begin position="653"/>
        <end position="670"/>
    </location>
</feature>
<proteinExistence type="predicted"/>
<organism evidence="2 3">
    <name type="scientific">Christiangramia fulva</name>
    <dbReference type="NCBI Taxonomy" id="2126553"/>
    <lineage>
        <taxon>Bacteria</taxon>
        <taxon>Pseudomonadati</taxon>
        <taxon>Bacteroidota</taxon>
        <taxon>Flavobacteriia</taxon>
        <taxon>Flavobacteriales</taxon>
        <taxon>Flavobacteriaceae</taxon>
        <taxon>Christiangramia</taxon>
    </lineage>
</organism>
<feature type="transmembrane region" description="Helical" evidence="1">
    <location>
        <begin position="6"/>
        <end position="24"/>
    </location>
</feature>
<evidence type="ECO:0000256" key="1">
    <source>
        <dbReference type="SAM" id="Phobius"/>
    </source>
</evidence>
<dbReference type="RefSeq" id="WP_107012967.1">
    <property type="nucleotide sequence ID" value="NZ_CP028136.1"/>
</dbReference>
<feature type="transmembrane region" description="Helical" evidence="1">
    <location>
        <begin position="36"/>
        <end position="54"/>
    </location>
</feature>
<gene>
    <name evidence="2" type="ORF">C7S20_13510</name>
</gene>
<evidence type="ECO:0000313" key="3">
    <source>
        <dbReference type="Proteomes" id="UP000241507"/>
    </source>
</evidence>
<dbReference type="OrthoDB" id="9763076at2"/>
<keyword evidence="1" id="KW-1133">Transmembrane helix</keyword>
<sequence length="677" mass="77211">MAINTILLITLALLVALGFAFYQYLFKKPVRVKKDYIFFALRFLAVFIILLLLINPKITRTKYTVEKPSLYILADNSESIKFLNSKDTLKELQNLLLNDKALQDRFEIARFSFGKNLLNSDSLDFSSTGSDLFQALSEVSEISKNRNSAIIFLSDANQTSGRDFRYFKKSGDEELFPVIIGDTANYSDLSISRINTNRYAFLNNNFPVEIFVNYNGDKEVTSELQILQNGKVLFSKDLSFDQQNGSAVINTNIPVKSLGVKSYKAVIKALPNEKNITNNGKNFAVQVIDERTKVLLLSSIEHPDLGAIKKSIESNSQRSLDLIIGNIKKPQFKDYQLIIIYQPNNQFISISSQIESDENNFLLITGTETDWDFINSLDLGVNKKSAGPPQEIFPVYNKNFSAFQFEDIGFDDLPPLSVKFGKVEYDQGAFDVMLFQKMQGVTTDEPLLAVSKNSPKKGFLLGEGIWRWRAKSFRETQSFREFDDFFSKIIQNLSASRKRERLSLDYNNFYYGNEEVIISAQYYDQNYQLDLNGNLQIHLKDSIENKEITSDFMVRDNFYQFNAGDLPAGTYSFTVSEKGSGIKASGSFEVISYNIEKQFSSANLNAMEDFAENNNTEVFFPDRIDSLKSALLNSSSLKPVQKSQLKSVPLIDWYYLLFLLISVLTVEWFYRKYLGLI</sequence>
<dbReference type="Proteomes" id="UP000241507">
    <property type="component" value="Chromosome"/>
</dbReference>